<organism evidence="6">
    <name type="scientific">marine sediment metagenome</name>
    <dbReference type="NCBI Taxonomy" id="412755"/>
    <lineage>
        <taxon>unclassified sequences</taxon>
        <taxon>metagenomes</taxon>
        <taxon>ecological metagenomes</taxon>
    </lineage>
</organism>
<evidence type="ECO:0000259" key="5">
    <source>
        <dbReference type="Pfam" id="PF00496"/>
    </source>
</evidence>
<keyword evidence="4" id="KW-0732">Signal</keyword>
<protein>
    <recommendedName>
        <fullName evidence="5">Solute-binding protein family 5 domain-containing protein</fullName>
    </recommendedName>
</protein>
<evidence type="ECO:0000256" key="3">
    <source>
        <dbReference type="ARBA" id="ARBA00022448"/>
    </source>
</evidence>
<accession>X1MLW2</accession>
<feature type="domain" description="Solute-binding protein family 5" evidence="5">
    <location>
        <begin position="112"/>
        <end position="207"/>
    </location>
</feature>
<dbReference type="Pfam" id="PF00496">
    <property type="entry name" value="SBP_bac_5"/>
    <property type="match status" value="1"/>
</dbReference>
<dbReference type="PANTHER" id="PTHR30290">
    <property type="entry name" value="PERIPLASMIC BINDING COMPONENT OF ABC TRANSPORTER"/>
    <property type="match status" value="1"/>
</dbReference>
<sequence length="216" mass="24193">ATPAYQVVYIIPQEGYELKGKYVCAIRGTQVFEILAFSLKEDFEANKASIDNLVSSFRLEEPRPFGISREKSLTMWDPGPITLDPAMAREVRSARYIREIFSGLVTLDQDLQVVPDIAESWEVSPDGTTYTFYLRKGVRFHDGEEVRAGEFKYSLERACDPETKSPTAETYLGDIVGVKEMLDGKAEEISGVKVINDYTLQITTDATFGHTGCPLE</sequence>
<feature type="non-terminal residue" evidence="6">
    <location>
        <position position="1"/>
    </location>
</feature>
<evidence type="ECO:0000256" key="2">
    <source>
        <dbReference type="ARBA" id="ARBA00005695"/>
    </source>
</evidence>
<reference evidence="6" key="1">
    <citation type="journal article" date="2014" name="Front. Microbiol.">
        <title>High frequency of phylogenetically diverse reductive dehalogenase-homologous genes in deep subseafloor sedimentary metagenomes.</title>
        <authorList>
            <person name="Kawai M."/>
            <person name="Futagami T."/>
            <person name="Toyoda A."/>
            <person name="Takaki Y."/>
            <person name="Nishi S."/>
            <person name="Hori S."/>
            <person name="Arai W."/>
            <person name="Tsubouchi T."/>
            <person name="Morono Y."/>
            <person name="Uchiyama I."/>
            <person name="Ito T."/>
            <person name="Fujiyama A."/>
            <person name="Inagaki F."/>
            <person name="Takami H."/>
        </authorList>
    </citation>
    <scope>NUCLEOTIDE SEQUENCE</scope>
    <source>
        <strain evidence="6">Expedition CK06-06</strain>
    </source>
</reference>
<dbReference type="AlphaFoldDB" id="X1MLW2"/>
<proteinExistence type="inferred from homology"/>
<evidence type="ECO:0000313" key="6">
    <source>
        <dbReference type="EMBL" id="GAI32298.1"/>
    </source>
</evidence>
<name>X1MLW2_9ZZZZ</name>
<dbReference type="EMBL" id="BARV01017034">
    <property type="protein sequence ID" value="GAI32298.1"/>
    <property type="molecule type" value="Genomic_DNA"/>
</dbReference>
<evidence type="ECO:0000256" key="1">
    <source>
        <dbReference type="ARBA" id="ARBA00004196"/>
    </source>
</evidence>
<keyword evidence="3" id="KW-0813">Transport</keyword>
<dbReference type="InterPro" id="IPR000914">
    <property type="entry name" value="SBP_5_dom"/>
</dbReference>
<dbReference type="GO" id="GO:0015833">
    <property type="term" value="P:peptide transport"/>
    <property type="evidence" value="ECO:0007669"/>
    <property type="project" value="TreeGrafter"/>
</dbReference>
<comment type="caution">
    <text evidence="6">The sequence shown here is derived from an EMBL/GenBank/DDBJ whole genome shotgun (WGS) entry which is preliminary data.</text>
</comment>
<dbReference type="GO" id="GO:0030313">
    <property type="term" value="C:cell envelope"/>
    <property type="evidence" value="ECO:0007669"/>
    <property type="project" value="UniProtKB-SubCell"/>
</dbReference>
<evidence type="ECO:0000256" key="4">
    <source>
        <dbReference type="ARBA" id="ARBA00022729"/>
    </source>
</evidence>
<dbReference type="Gene3D" id="3.40.190.10">
    <property type="entry name" value="Periplasmic binding protein-like II"/>
    <property type="match status" value="1"/>
</dbReference>
<comment type="similarity">
    <text evidence="2">Belongs to the bacterial solute-binding protein 5 family.</text>
</comment>
<dbReference type="InterPro" id="IPR039424">
    <property type="entry name" value="SBP_5"/>
</dbReference>
<gene>
    <name evidence="6" type="ORF">S06H3_29100</name>
</gene>
<dbReference type="GO" id="GO:1904680">
    <property type="term" value="F:peptide transmembrane transporter activity"/>
    <property type="evidence" value="ECO:0007669"/>
    <property type="project" value="TreeGrafter"/>
</dbReference>
<dbReference type="PANTHER" id="PTHR30290:SF10">
    <property type="entry name" value="PERIPLASMIC OLIGOPEPTIDE-BINDING PROTEIN-RELATED"/>
    <property type="match status" value="1"/>
</dbReference>
<dbReference type="SUPFAM" id="SSF53850">
    <property type="entry name" value="Periplasmic binding protein-like II"/>
    <property type="match status" value="1"/>
</dbReference>
<dbReference type="Gene3D" id="3.90.76.10">
    <property type="entry name" value="Dipeptide-binding Protein, Domain 1"/>
    <property type="match status" value="1"/>
</dbReference>
<comment type="subcellular location">
    <subcellularLocation>
        <location evidence="1">Cell envelope</location>
    </subcellularLocation>
</comment>